<dbReference type="InterPro" id="IPR006068">
    <property type="entry name" value="ATPase_P-typ_cation-transptr_C"/>
</dbReference>
<feature type="transmembrane region" description="Helical" evidence="10">
    <location>
        <begin position="93"/>
        <end position="109"/>
    </location>
</feature>
<dbReference type="Pfam" id="PF13246">
    <property type="entry name" value="Cation_ATPase"/>
    <property type="match status" value="1"/>
</dbReference>
<evidence type="ECO:0000313" key="12">
    <source>
        <dbReference type="EMBL" id="CAB4987029.1"/>
    </source>
</evidence>
<keyword evidence="3 10" id="KW-0812">Transmembrane</keyword>
<dbReference type="InterPro" id="IPR004014">
    <property type="entry name" value="ATPase_P-typ_cation-transptr_N"/>
</dbReference>
<dbReference type="GO" id="GO:0016887">
    <property type="term" value="F:ATP hydrolysis activity"/>
    <property type="evidence" value="ECO:0007669"/>
    <property type="project" value="InterPro"/>
</dbReference>
<keyword evidence="8 10" id="KW-1133">Transmembrane helix</keyword>
<dbReference type="SFLD" id="SFLDF00027">
    <property type="entry name" value="p-type_atpase"/>
    <property type="match status" value="1"/>
</dbReference>
<dbReference type="GO" id="GO:0019829">
    <property type="term" value="F:ATPase-coupled monoatomic cation transmembrane transporter activity"/>
    <property type="evidence" value="ECO:0007669"/>
    <property type="project" value="UniProtKB-ARBA"/>
</dbReference>
<feature type="transmembrane region" description="Helical" evidence="10">
    <location>
        <begin position="712"/>
        <end position="732"/>
    </location>
</feature>
<evidence type="ECO:0000256" key="4">
    <source>
        <dbReference type="ARBA" id="ARBA00022723"/>
    </source>
</evidence>
<dbReference type="Gene3D" id="2.70.150.10">
    <property type="entry name" value="Calcium-transporting ATPase, cytoplasmic transduction domain A"/>
    <property type="match status" value="1"/>
</dbReference>
<feature type="transmembrane region" description="Helical" evidence="10">
    <location>
        <begin position="858"/>
        <end position="878"/>
    </location>
</feature>
<dbReference type="GO" id="GO:0005886">
    <property type="term" value="C:plasma membrane"/>
    <property type="evidence" value="ECO:0007669"/>
    <property type="project" value="UniProtKB-SubCell"/>
</dbReference>
<dbReference type="SUPFAM" id="SSF81653">
    <property type="entry name" value="Calcium ATPase, transduction domain A"/>
    <property type="match status" value="1"/>
</dbReference>
<evidence type="ECO:0000256" key="3">
    <source>
        <dbReference type="ARBA" id="ARBA00022692"/>
    </source>
</evidence>
<evidence type="ECO:0000256" key="9">
    <source>
        <dbReference type="ARBA" id="ARBA00023136"/>
    </source>
</evidence>
<name>A0A6J7N998_9ZZZZ</name>
<evidence type="ECO:0000256" key="5">
    <source>
        <dbReference type="ARBA" id="ARBA00022741"/>
    </source>
</evidence>
<dbReference type="SFLD" id="SFLDG00002">
    <property type="entry name" value="C1.7:_P-type_atpase_like"/>
    <property type="match status" value="1"/>
</dbReference>
<dbReference type="FunFam" id="2.70.150.10:FF:000016">
    <property type="entry name" value="Calcium-transporting P-type ATPase putative"/>
    <property type="match status" value="1"/>
</dbReference>
<dbReference type="GO" id="GO:0140352">
    <property type="term" value="P:export from cell"/>
    <property type="evidence" value="ECO:0007669"/>
    <property type="project" value="UniProtKB-ARBA"/>
</dbReference>
<reference evidence="12" key="1">
    <citation type="submission" date="2020-05" db="EMBL/GenBank/DDBJ databases">
        <authorList>
            <person name="Chiriac C."/>
            <person name="Salcher M."/>
            <person name="Ghai R."/>
            <person name="Kavagutti S V."/>
        </authorList>
    </citation>
    <scope>NUCLEOTIDE SEQUENCE</scope>
</reference>
<dbReference type="InterPro" id="IPR023299">
    <property type="entry name" value="ATPase_P-typ_cyto_dom_N"/>
</dbReference>
<dbReference type="PANTHER" id="PTHR43294:SF21">
    <property type="entry name" value="CATION TRANSPORTING ATPASE"/>
    <property type="match status" value="1"/>
</dbReference>
<keyword evidence="4" id="KW-0479">Metal-binding</keyword>
<dbReference type="Gene3D" id="3.40.1110.10">
    <property type="entry name" value="Calcium-transporting ATPase, cytoplasmic domain N"/>
    <property type="match status" value="1"/>
</dbReference>
<protein>
    <submittedName>
        <fullName evidence="12">Unannotated protein</fullName>
    </submittedName>
</protein>
<dbReference type="FunFam" id="3.40.50.1000:FF:000001">
    <property type="entry name" value="Phospholipid-transporting ATPase IC"/>
    <property type="match status" value="1"/>
</dbReference>
<proteinExistence type="predicted"/>
<dbReference type="FunFam" id="3.40.50.1000:FF:000028">
    <property type="entry name" value="Calcium-transporting P-type ATPase, putative"/>
    <property type="match status" value="1"/>
</dbReference>
<dbReference type="InterPro" id="IPR023298">
    <property type="entry name" value="ATPase_P-typ_TM_dom_sf"/>
</dbReference>
<dbReference type="AlphaFoldDB" id="A0A6J7N998"/>
<feature type="transmembrane region" description="Helical" evidence="10">
    <location>
        <begin position="785"/>
        <end position="808"/>
    </location>
</feature>
<feature type="transmembrane region" description="Helical" evidence="10">
    <location>
        <begin position="258"/>
        <end position="277"/>
    </location>
</feature>
<evidence type="ECO:0000256" key="8">
    <source>
        <dbReference type="ARBA" id="ARBA00022989"/>
    </source>
</evidence>
<dbReference type="InterPro" id="IPR050510">
    <property type="entry name" value="Cation_transp_ATPase_P-type"/>
</dbReference>
<keyword evidence="7" id="KW-1278">Translocase</keyword>
<dbReference type="Gene3D" id="3.40.50.1000">
    <property type="entry name" value="HAD superfamily/HAD-like"/>
    <property type="match status" value="1"/>
</dbReference>
<feature type="transmembrane region" description="Helical" evidence="10">
    <location>
        <begin position="69"/>
        <end position="87"/>
    </location>
</feature>
<dbReference type="InterPro" id="IPR001757">
    <property type="entry name" value="P_typ_ATPase"/>
</dbReference>
<dbReference type="PRINTS" id="PR00120">
    <property type="entry name" value="HATPASE"/>
</dbReference>
<dbReference type="GO" id="GO:0005524">
    <property type="term" value="F:ATP binding"/>
    <property type="evidence" value="ECO:0007669"/>
    <property type="project" value="UniProtKB-KW"/>
</dbReference>
<accession>A0A6J7N998</accession>
<dbReference type="PROSITE" id="PS00154">
    <property type="entry name" value="ATPASE_E1_E2"/>
    <property type="match status" value="1"/>
</dbReference>
<evidence type="ECO:0000259" key="11">
    <source>
        <dbReference type="SMART" id="SM00831"/>
    </source>
</evidence>
<feature type="transmembrane region" description="Helical" evidence="10">
    <location>
        <begin position="884"/>
        <end position="906"/>
    </location>
</feature>
<dbReference type="NCBIfam" id="TIGR01494">
    <property type="entry name" value="ATPase_P-type"/>
    <property type="match status" value="2"/>
</dbReference>
<dbReference type="Gene3D" id="1.20.1110.10">
    <property type="entry name" value="Calcium-transporting ATPase, transmembrane domain"/>
    <property type="match status" value="1"/>
</dbReference>
<sequence length="922" mass="98440">MPKKTKTATATNPSTMWHSIDAERTLSELNTSKTGLSSHEAAARLHHYGPNELIDRGTKPAARILWEQVTAFMVLLLIGAAILSLFIGKYFEAGAIGAIVVLFSILGFIQEYRAEHAIAALRRLAVPVVRVFRDSVIAEISAAALVPGDIVLLESGNVVPADLRLIESINLRIEEAALTGESHPTEKHCELIEDQGAPLGDRLNLAFSGTQVTFGRGLGVVTSTGMSTELGKIADLIQSVEAGQTPLQLRLDRVGKQLAAAGLVVAVILIIIGRIGGESWGDLMLTAISAAVAVIPEGLPAVVTLTLAIGSQRMLKRNALVRRLPAVETLGSVTVICSDKTGTLTQNRMTVTVLEGSGHRQVLGDLEDITGQHPTALLALTAGALCNDADLRVTEDGDVTTIGDPTETALLVAAHEAGIDVASLRINAPRAAELPFDSERKRMSTVHGPLPSERRAGLSLIEEGATVAFVKGAIDGLLPLTTHVWLHGKAEPITPEERDRINLANDNLAADGVRVLGVAYRVIDTDGIHDEIEDRLTLIGLLGIIDPPRPEARTAIATCNDAGIRVVMITGDHPLTARAIARELGIVGTDDHTHPVTGREIEAMDDDQLALVVKTTSVFARVSPEHKLRIVRALRAQGEVVAMTGDGVNDAPALRQADIGVAMGITGTDVSKEAADIVLRDDNFATIVSSVEEGRVIYDNLRRFVNYSLGGNIGKVMVLLLWPLVMLIITGATKDSIALMPLQLLWLNLMTDGLLGLAMGTEQAEPDVMMRKPVDPGSSIWSDGWGARTIWIGVAIGVGALLLGAGYHGIGSTSGGDAPYFQSVIFTAIAFMQVFQAIGNRSTRLPLHRLDWKGNPTLLLVAGFVCIAQVTALYTPFLREVFHLQPLGVLTLLLCIGLGVLLLVAIETVEWRQRVHREAVKV</sequence>
<dbReference type="Pfam" id="PF00122">
    <property type="entry name" value="E1-E2_ATPase"/>
    <property type="match status" value="1"/>
</dbReference>
<evidence type="ECO:0000256" key="2">
    <source>
        <dbReference type="ARBA" id="ARBA00022475"/>
    </source>
</evidence>
<evidence type="ECO:0000256" key="10">
    <source>
        <dbReference type="SAM" id="Phobius"/>
    </source>
</evidence>
<dbReference type="SUPFAM" id="SSF81660">
    <property type="entry name" value="Metal cation-transporting ATPase, ATP-binding domain N"/>
    <property type="match status" value="1"/>
</dbReference>
<dbReference type="SMART" id="SM00831">
    <property type="entry name" value="Cation_ATPase_N"/>
    <property type="match status" value="1"/>
</dbReference>
<dbReference type="SFLD" id="SFLDS00003">
    <property type="entry name" value="Haloacid_Dehalogenase"/>
    <property type="match status" value="1"/>
</dbReference>
<dbReference type="InterPro" id="IPR023214">
    <property type="entry name" value="HAD_sf"/>
</dbReference>
<keyword evidence="6" id="KW-0067">ATP-binding</keyword>
<gene>
    <name evidence="12" type="ORF">UFOPK3974_00718</name>
</gene>
<evidence type="ECO:0000256" key="7">
    <source>
        <dbReference type="ARBA" id="ARBA00022967"/>
    </source>
</evidence>
<feature type="domain" description="Cation-transporting P-type ATPase N-terminal" evidence="11">
    <location>
        <begin position="16"/>
        <end position="89"/>
    </location>
</feature>
<dbReference type="PRINTS" id="PR00119">
    <property type="entry name" value="CATATPASE"/>
</dbReference>
<dbReference type="InterPro" id="IPR018303">
    <property type="entry name" value="ATPase_P-typ_P_site"/>
</dbReference>
<organism evidence="12">
    <name type="scientific">freshwater metagenome</name>
    <dbReference type="NCBI Taxonomy" id="449393"/>
    <lineage>
        <taxon>unclassified sequences</taxon>
        <taxon>metagenomes</taxon>
        <taxon>ecological metagenomes</taxon>
    </lineage>
</organism>
<feature type="transmembrane region" description="Helical" evidence="10">
    <location>
        <begin position="820"/>
        <end position="838"/>
    </location>
</feature>
<evidence type="ECO:0000256" key="6">
    <source>
        <dbReference type="ARBA" id="ARBA00022840"/>
    </source>
</evidence>
<dbReference type="GO" id="GO:0046872">
    <property type="term" value="F:metal ion binding"/>
    <property type="evidence" value="ECO:0007669"/>
    <property type="project" value="UniProtKB-KW"/>
</dbReference>
<dbReference type="EMBL" id="CAFBOR010000085">
    <property type="protein sequence ID" value="CAB4987029.1"/>
    <property type="molecule type" value="Genomic_DNA"/>
</dbReference>
<dbReference type="GO" id="GO:0015662">
    <property type="term" value="F:P-type ion transporter activity"/>
    <property type="evidence" value="ECO:0007669"/>
    <property type="project" value="UniProtKB-ARBA"/>
</dbReference>
<dbReference type="GO" id="GO:0046873">
    <property type="term" value="F:metal ion transmembrane transporter activity"/>
    <property type="evidence" value="ECO:0007669"/>
    <property type="project" value="UniProtKB-ARBA"/>
</dbReference>
<keyword evidence="5" id="KW-0547">Nucleotide-binding</keyword>
<comment type="subcellular location">
    <subcellularLocation>
        <location evidence="1">Cell membrane</location>
        <topology evidence="1">Multi-pass membrane protein</topology>
    </subcellularLocation>
</comment>
<keyword evidence="9 10" id="KW-0472">Membrane</keyword>
<dbReference type="InterPro" id="IPR044492">
    <property type="entry name" value="P_typ_ATPase_HD_dom"/>
</dbReference>
<dbReference type="PANTHER" id="PTHR43294">
    <property type="entry name" value="SODIUM/POTASSIUM-TRANSPORTING ATPASE SUBUNIT ALPHA"/>
    <property type="match status" value="1"/>
</dbReference>
<dbReference type="InterPro" id="IPR059000">
    <property type="entry name" value="ATPase_P-type_domA"/>
</dbReference>
<dbReference type="GO" id="GO:0098662">
    <property type="term" value="P:inorganic cation transmembrane transport"/>
    <property type="evidence" value="ECO:0007669"/>
    <property type="project" value="UniProtKB-ARBA"/>
</dbReference>
<dbReference type="Pfam" id="PF00690">
    <property type="entry name" value="Cation_ATPase_N"/>
    <property type="match status" value="1"/>
</dbReference>
<keyword evidence="2" id="KW-1003">Cell membrane</keyword>
<dbReference type="Pfam" id="PF00689">
    <property type="entry name" value="Cation_ATPase_C"/>
    <property type="match status" value="1"/>
</dbReference>
<dbReference type="InterPro" id="IPR036412">
    <property type="entry name" value="HAD-like_sf"/>
</dbReference>
<feature type="transmembrane region" description="Helical" evidence="10">
    <location>
        <begin position="744"/>
        <end position="764"/>
    </location>
</feature>
<dbReference type="InterPro" id="IPR008250">
    <property type="entry name" value="ATPase_P-typ_transduc_dom_A_sf"/>
</dbReference>
<dbReference type="SUPFAM" id="SSF56784">
    <property type="entry name" value="HAD-like"/>
    <property type="match status" value="1"/>
</dbReference>
<dbReference type="SUPFAM" id="SSF81665">
    <property type="entry name" value="Calcium ATPase, transmembrane domain M"/>
    <property type="match status" value="1"/>
</dbReference>
<evidence type="ECO:0000256" key="1">
    <source>
        <dbReference type="ARBA" id="ARBA00004651"/>
    </source>
</evidence>
<feature type="transmembrane region" description="Helical" evidence="10">
    <location>
        <begin position="283"/>
        <end position="309"/>
    </location>
</feature>